<feature type="region of interest" description="Disordered" evidence="1">
    <location>
        <begin position="80"/>
        <end position="137"/>
    </location>
</feature>
<organism evidence="2 3">
    <name type="scientific">Heterocephalus glaber</name>
    <name type="common">Naked mole rat</name>
    <dbReference type="NCBI Taxonomy" id="10181"/>
    <lineage>
        <taxon>Eukaryota</taxon>
        <taxon>Metazoa</taxon>
        <taxon>Chordata</taxon>
        <taxon>Craniata</taxon>
        <taxon>Vertebrata</taxon>
        <taxon>Euteleostomi</taxon>
        <taxon>Mammalia</taxon>
        <taxon>Eutheria</taxon>
        <taxon>Euarchontoglires</taxon>
        <taxon>Glires</taxon>
        <taxon>Rodentia</taxon>
        <taxon>Hystricomorpha</taxon>
        <taxon>Bathyergidae</taxon>
        <taxon>Heterocephalus</taxon>
    </lineage>
</organism>
<evidence type="ECO:0000256" key="1">
    <source>
        <dbReference type="SAM" id="MobiDB-lite"/>
    </source>
</evidence>
<gene>
    <name evidence="3" type="primary">LOC101702622</name>
</gene>
<keyword evidence="2" id="KW-1185">Reference proteome</keyword>
<dbReference type="GeneID" id="101702622"/>
<evidence type="ECO:0000313" key="3">
    <source>
        <dbReference type="RefSeq" id="XP_021098741.1"/>
    </source>
</evidence>
<name>A0AAX6RN48_HETGA</name>
<sequence>MDDHPPTHPCAPGRCGAQAPDRSPSPRADPSAAFRREGTWSRRGLTFAYCVPNTLRRTLTEGSQPGNLCGPLGFRPTLPSDLRLFEPRDPQLPPRRPRTAPRPRTKLRTPRPQSPPPDPSPLSPAPRPATRTSASRPGPRYPLSVCFVSGCARLWRSCQSEGSQNPATHAPQRFSGTKGLKRRPRNSACTYEGRCRVWNSYWPWTHCVAQAGLELMVIRPPQPPECWDYRCGPPRQLELRFDTS</sequence>
<dbReference type="AlphaFoldDB" id="A0AAX6RN48"/>
<feature type="region of interest" description="Disordered" evidence="1">
    <location>
        <begin position="161"/>
        <end position="185"/>
    </location>
</feature>
<feature type="region of interest" description="Disordered" evidence="1">
    <location>
        <begin position="1"/>
        <end position="38"/>
    </location>
</feature>
<reference evidence="3" key="1">
    <citation type="submission" date="2025-08" db="UniProtKB">
        <authorList>
            <consortium name="RefSeq"/>
        </authorList>
    </citation>
    <scope>IDENTIFICATION</scope>
</reference>
<proteinExistence type="predicted"/>
<evidence type="ECO:0000313" key="2">
    <source>
        <dbReference type="Proteomes" id="UP000694906"/>
    </source>
</evidence>
<protein>
    <submittedName>
        <fullName evidence="3">Chitin-binding lectin 1-like</fullName>
    </submittedName>
</protein>
<feature type="compositionally biased region" description="Basic residues" evidence="1">
    <location>
        <begin position="95"/>
        <end position="109"/>
    </location>
</feature>
<feature type="compositionally biased region" description="Low complexity" evidence="1">
    <location>
        <begin position="19"/>
        <end position="33"/>
    </location>
</feature>
<feature type="compositionally biased region" description="Pro residues" evidence="1">
    <location>
        <begin position="112"/>
        <end position="127"/>
    </location>
</feature>
<dbReference type="RefSeq" id="XP_021098741.1">
    <property type="nucleotide sequence ID" value="XM_021243082.1"/>
</dbReference>
<accession>A0AAX6RN48</accession>
<dbReference type="Proteomes" id="UP000694906">
    <property type="component" value="Unplaced"/>
</dbReference>